<proteinExistence type="predicted"/>
<dbReference type="InterPro" id="IPR007060">
    <property type="entry name" value="FtsL/DivIC"/>
</dbReference>
<accession>A0ABV6GKS0</accession>
<keyword evidence="1" id="KW-0175">Coiled coil</keyword>
<dbReference type="EMBL" id="JBHLVO010000032">
    <property type="protein sequence ID" value="MFC0274276.1"/>
    <property type="molecule type" value="Genomic_DNA"/>
</dbReference>
<dbReference type="Proteomes" id="UP001589854">
    <property type="component" value="Unassembled WGS sequence"/>
</dbReference>
<comment type="caution">
    <text evidence="3">The sequence shown here is derived from an EMBL/GenBank/DDBJ whole genome shotgun (WGS) entry which is preliminary data.</text>
</comment>
<feature type="transmembrane region" description="Helical" evidence="2">
    <location>
        <begin position="38"/>
        <end position="57"/>
    </location>
</feature>
<reference evidence="3 4" key="1">
    <citation type="submission" date="2024-09" db="EMBL/GenBank/DDBJ databases">
        <authorList>
            <person name="Sun Q."/>
            <person name="Mori K."/>
        </authorList>
    </citation>
    <scope>NUCLEOTIDE SEQUENCE [LARGE SCALE GENOMIC DNA]</scope>
    <source>
        <strain evidence="3 4">CCM 7228</strain>
    </source>
</reference>
<dbReference type="InterPro" id="IPR039076">
    <property type="entry name" value="DivIC"/>
</dbReference>
<dbReference type="RefSeq" id="WP_378938353.1">
    <property type="nucleotide sequence ID" value="NZ_JBHLVO010000032.1"/>
</dbReference>
<organism evidence="3 4">
    <name type="scientific">Metabacillus herbersteinensis</name>
    <dbReference type="NCBI Taxonomy" id="283816"/>
    <lineage>
        <taxon>Bacteria</taxon>
        <taxon>Bacillati</taxon>
        <taxon>Bacillota</taxon>
        <taxon>Bacilli</taxon>
        <taxon>Bacillales</taxon>
        <taxon>Bacillaceae</taxon>
        <taxon>Metabacillus</taxon>
    </lineage>
</organism>
<feature type="coiled-coil region" evidence="1">
    <location>
        <begin position="63"/>
        <end position="97"/>
    </location>
</feature>
<keyword evidence="2" id="KW-0812">Transmembrane</keyword>
<gene>
    <name evidence="3" type="ORF">ACFFIX_23280</name>
</gene>
<keyword evidence="4" id="KW-1185">Reference proteome</keyword>
<evidence type="ECO:0000256" key="1">
    <source>
        <dbReference type="SAM" id="Coils"/>
    </source>
</evidence>
<dbReference type="PANTHER" id="PTHR40027">
    <property type="entry name" value="CELL DIVISION PROTEIN DIVIC"/>
    <property type="match status" value="1"/>
</dbReference>
<protein>
    <submittedName>
        <fullName evidence="3">Septum formation initiator family protein</fullName>
    </submittedName>
</protein>
<evidence type="ECO:0000256" key="2">
    <source>
        <dbReference type="SAM" id="Phobius"/>
    </source>
</evidence>
<sequence length="124" mass="14732">MSLARNRKITQLQSQYMMQQERDQQINQRRKRGLVRRLTLFGILVLVSTVVMVSTIFSQSSAINEKISEQKKLEEELSHLERDEKLLEEEIIKLNDDEYIAKIARRDYFLSDENEIIFNIPESE</sequence>
<evidence type="ECO:0000313" key="4">
    <source>
        <dbReference type="Proteomes" id="UP001589854"/>
    </source>
</evidence>
<dbReference type="PANTHER" id="PTHR40027:SF1">
    <property type="entry name" value="CELL DIVISION PROTEIN DIVIC"/>
    <property type="match status" value="1"/>
</dbReference>
<name>A0ABV6GKS0_9BACI</name>
<evidence type="ECO:0000313" key="3">
    <source>
        <dbReference type="EMBL" id="MFC0274276.1"/>
    </source>
</evidence>
<keyword evidence="2" id="KW-0472">Membrane</keyword>
<dbReference type="Pfam" id="PF04977">
    <property type="entry name" value="DivIC"/>
    <property type="match status" value="1"/>
</dbReference>
<keyword evidence="2" id="KW-1133">Transmembrane helix</keyword>